<feature type="compositionally biased region" description="Low complexity" evidence="1">
    <location>
        <begin position="381"/>
        <end position="397"/>
    </location>
</feature>
<dbReference type="Proteomes" id="UP000016923">
    <property type="component" value="Unassembled WGS sequence"/>
</dbReference>
<protein>
    <submittedName>
        <fullName evidence="2">Uncharacterized protein</fullName>
    </submittedName>
</protein>
<evidence type="ECO:0000313" key="3">
    <source>
        <dbReference type="Proteomes" id="UP000016923"/>
    </source>
</evidence>
<organism evidence="2 3">
    <name type="scientific">Ophiostoma piceae (strain UAMH 11346)</name>
    <name type="common">Sap stain fungus</name>
    <dbReference type="NCBI Taxonomy" id="1262450"/>
    <lineage>
        <taxon>Eukaryota</taxon>
        <taxon>Fungi</taxon>
        <taxon>Dikarya</taxon>
        <taxon>Ascomycota</taxon>
        <taxon>Pezizomycotina</taxon>
        <taxon>Sordariomycetes</taxon>
        <taxon>Sordariomycetidae</taxon>
        <taxon>Ophiostomatales</taxon>
        <taxon>Ophiostomataceae</taxon>
        <taxon>Ophiostoma</taxon>
    </lineage>
</organism>
<dbReference type="HOGENOM" id="CLU_569972_0_0_1"/>
<feature type="compositionally biased region" description="Polar residues" evidence="1">
    <location>
        <begin position="219"/>
        <end position="229"/>
    </location>
</feature>
<gene>
    <name evidence="2" type="ORF">F503_00634</name>
</gene>
<keyword evidence="3" id="KW-1185">Reference proteome</keyword>
<dbReference type="AlphaFoldDB" id="S3C542"/>
<feature type="compositionally biased region" description="Polar residues" evidence="1">
    <location>
        <begin position="411"/>
        <end position="420"/>
    </location>
</feature>
<dbReference type="EMBL" id="KE148150">
    <property type="protein sequence ID" value="EPE07912.1"/>
    <property type="molecule type" value="Genomic_DNA"/>
</dbReference>
<proteinExistence type="predicted"/>
<feature type="compositionally biased region" description="Polar residues" evidence="1">
    <location>
        <begin position="312"/>
        <end position="343"/>
    </location>
</feature>
<sequence length="479" mass="52293">MSENMAVTSGIDGLAELAGGVVQGILHLCDLVDDLRDAPREAAGLKKELRTLQAVLKSICPLARAAGYDAEAYSVDEKSSLLNTPQKELTALERAIQLCDSEVKTIQALVLAIYHTNRKGRSIAKWLKRLLNRLRMVLQKLKLQRRIQALQRREKAVCAAAAARQVPFRAPAVLGQGPALPSLSAARPGLATSPGMTLRPAPVSASRLSAVPVPGRAQTQAHTSTQIPASSPVRPTIPCTTSSRPYIYTHYHVEAVLVEPQDAAGRGTHSGRGQCMVFSNPFCIRPRSRVSVREIVEISDEDEEPPRPVCPTPSTGSSGSRQHTPSRPLTPSSILSLTRSATHASDRGVTTVDRQHDESDSCDTFETAWSADQDEHDSEPSRLSQSSSMSELLSLSEPVTPRFPPHWPNWPNKSKGGSLNNHHRDSVAKHLRSFSEIKLLPNPEPYQGRDSDDDDLDPGPSSRLFGRGDKNRHTLFNSW</sequence>
<feature type="region of interest" description="Disordered" evidence="1">
    <location>
        <begin position="298"/>
        <end position="479"/>
    </location>
</feature>
<reference evidence="2 3" key="1">
    <citation type="journal article" date="2013" name="BMC Genomics">
        <title>The genome and transcriptome of the pine saprophyte Ophiostoma piceae, and a comparison with the bark beetle-associated pine pathogen Grosmannia clavigera.</title>
        <authorList>
            <person name="Haridas S."/>
            <person name="Wang Y."/>
            <person name="Lim L."/>
            <person name="Massoumi Alamouti S."/>
            <person name="Jackman S."/>
            <person name="Docking R."/>
            <person name="Robertson G."/>
            <person name="Birol I."/>
            <person name="Bohlmann J."/>
            <person name="Breuil C."/>
        </authorList>
    </citation>
    <scope>NUCLEOTIDE SEQUENCE [LARGE SCALE GENOMIC DNA]</scope>
    <source>
        <strain evidence="2 3">UAMH 11346</strain>
    </source>
</reference>
<evidence type="ECO:0000313" key="2">
    <source>
        <dbReference type="EMBL" id="EPE07912.1"/>
    </source>
</evidence>
<name>S3C542_OPHP1</name>
<accession>S3C542</accession>
<dbReference type="VEuPathDB" id="FungiDB:F503_00634"/>
<evidence type="ECO:0000256" key="1">
    <source>
        <dbReference type="SAM" id="MobiDB-lite"/>
    </source>
</evidence>
<feature type="region of interest" description="Disordered" evidence="1">
    <location>
        <begin position="219"/>
        <end position="238"/>
    </location>
</feature>